<keyword evidence="3" id="KW-1185">Reference proteome</keyword>
<organism evidence="2 3">
    <name type="scientific">Catenaria anguillulae PL171</name>
    <dbReference type="NCBI Taxonomy" id="765915"/>
    <lineage>
        <taxon>Eukaryota</taxon>
        <taxon>Fungi</taxon>
        <taxon>Fungi incertae sedis</taxon>
        <taxon>Blastocladiomycota</taxon>
        <taxon>Blastocladiomycetes</taxon>
        <taxon>Blastocladiales</taxon>
        <taxon>Catenariaceae</taxon>
        <taxon>Catenaria</taxon>
    </lineage>
</organism>
<reference evidence="2 3" key="1">
    <citation type="submission" date="2016-07" db="EMBL/GenBank/DDBJ databases">
        <title>Pervasive Adenine N6-methylation of Active Genes in Fungi.</title>
        <authorList>
            <consortium name="DOE Joint Genome Institute"/>
            <person name="Mondo S.J."/>
            <person name="Dannebaum R.O."/>
            <person name="Kuo R.C."/>
            <person name="Labutti K."/>
            <person name="Haridas S."/>
            <person name="Kuo A."/>
            <person name="Salamov A."/>
            <person name="Ahrendt S.R."/>
            <person name="Lipzen A."/>
            <person name="Sullivan W."/>
            <person name="Andreopoulos W.B."/>
            <person name="Clum A."/>
            <person name="Lindquist E."/>
            <person name="Daum C."/>
            <person name="Ramamoorthy G.K."/>
            <person name="Gryganskyi A."/>
            <person name="Culley D."/>
            <person name="Magnuson J.K."/>
            <person name="James T.Y."/>
            <person name="O'Malley M.A."/>
            <person name="Stajich J.E."/>
            <person name="Spatafora J.W."/>
            <person name="Visel A."/>
            <person name="Grigoriev I.V."/>
        </authorList>
    </citation>
    <scope>NUCLEOTIDE SEQUENCE [LARGE SCALE GENOMIC DNA]</scope>
    <source>
        <strain evidence="2 3">PL171</strain>
    </source>
</reference>
<name>A0A1Y2HD79_9FUNG</name>
<dbReference type="EMBL" id="MCFL01000045">
    <property type="protein sequence ID" value="ORZ32558.1"/>
    <property type="molecule type" value="Genomic_DNA"/>
</dbReference>
<protein>
    <submittedName>
        <fullName evidence="2">Uncharacterized protein</fullName>
    </submittedName>
</protein>
<evidence type="ECO:0000313" key="2">
    <source>
        <dbReference type="EMBL" id="ORZ32558.1"/>
    </source>
</evidence>
<proteinExistence type="predicted"/>
<evidence type="ECO:0000256" key="1">
    <source>
        <dbReference type="SAM" id="MobiDB-lite"/>
    </source>
</evidence>
<accession>A0A1Y2HD79</accession>
<sequence>MATLFASLPSIPPPPSATPHAVPAAAPAIQHATPVAFMAKLNKLMSYQPYRTRYGSRGNLLTHARSSFVLHHTFLPARQLDSMTAAGYLALLQQNALFKNRSPYKIIELLLPLGFGVHKHHGQVYATLSPNPKKVRDILYSFNRPVFLVGTVTRDARQDLWDALVASAPGSIEIPAEAVLGLLLSVECVGLEEPTADSQVPREQDRMHCVRERVAIVVVRQVPRTAIYERDMQDEDSSYEIDQGNEHEQASGEDDDSSPEERDSDVGDMSTLRPPNASQPKSSTEAPDQLAFPPFIASASAKLGIKLRYSSGRLQVQSNETVLAHELVPARDIPTELRVQYIAKAQPYFKESSLPFHIFAYAMRRGHSNPFSHAEVKRALADSGMERRYHDTTFYGALRNTVARPLFVVDELDVEEHQHVYRRLVEAAEGESGAGRVSDEARLVMLLGLEIVGLELPREVDQVPAVADRMYVVRERYALIQ</sequence>
<comment type="caution">
    <text evidence="2">The sequence shown here is derived from an EMBL/GenBank/DDBJ whole genome shotgun (WGS) entry which is preliminary data.</text>
</comment>
<evidence type="ECO:0000313" key="3">
    <source>
        <dbReference type="Proteomes" id="UP000193411"/>
    </source>
</evidence>
<dbReference type="AlphaFoldDB" id="A0A1Y2HD79"/>
<feature type="region of interest" description="Disordered" evidence="1">
    <location>
        <begin position="228"/>
        <end position="288"/>
    </location>
</feature>
<dbReference type="Proteomes" id="UP000193411">
    <property type="component" value="Unassembled WGS sequence"/>
</dbReference>
<feature type="compositionally biased region" description="Polar residues" evidence="1">
    <location>
        <begin position="276"/>
        <end position="286"/>
    </location>
</feature>
<gene>
    <name evidence="2" type="ORF">BCR44DRAFT_39909</name>
</gene>